<feature type="non-terminal residue" evidence="1">
    <location>
        <position position="53"/>
    </location>
</feature>
<proteinExistence type="predicted"/>
<gene>
    <name evidence="1" type="ORF">AVEN_11328_1</name>
</gene>
<dbReference type="EMBL" id="BGPR01011128">
    <property type="protein sequence ID" value="GBN49745.1"/>
    <property type="molecule type" value="Genomic_DNA"/>
</dbReference>
<sequence>MVASAARGYASRGCRKFQELRTMGDRMGCFALPVCWANDIYGMMLLKGRQKMK</sequence>
<accession>A0A4Y2PCS8</accession>
<name>A0A4Y2PCS8_ARAVE</name>
<protein>
    <submittedName>
        <fullName evidence="1">Uncharacterized protein</fullName>
    </submittedName>
</protein>
<organism evidence="1 2">
    <name type="scientific">Araneus ventricosus</name>
    <name type="common">Orbweaver spider</name>
    <name type="synonym">Epeira ventricosa</name>
    <dbReference type="NCBI Taxonomy" id="182803"/>
    <lineage>
        <taxon>Eukaryota</taxon>
        <taxon>Metazoa</taxon>
        <taxon>Ecdysozoa</taxon>
        <taxon>Arthropoda</taxon>
        <taxon>Chelicerata</taxon>
        <taxon>Arachnida</taxon>
        <taxon>Araneae</taxon>
        <taxon>Araneomorphae</taxon>
        <taxon>Entelegynae</taxon>
        <taxon>Araneoidea</taxon>
        <taxon>Araneidae</taxon>
        <taxon>Araneus</taxon>
    </lineage>
</organism>
<dbReference type="Proteomes" id="UP000499080">
    <property type="component" value="Unassembled WGS sequence"/>
</dbReference>
<keyword evidence="2" id="KW-1185">Reference proteome</keyword>
<dbReference type="AlphaFoldDB" id="A0A4Y2PCS8"/>
<comment type="caution">
    <text evidence="1">The sequence shown here is derived from an EMBL/GenBank/DDBJ whole genome shotgun (WGS) entry which is preliminary data.</text>
</comment>
<evidence type="ECO:0000313" key="1">
    <source>
        <dbReference type="EMBL" id="GBN49745.1"/>
    </source>
</evidence>
<reference evidence="1 2" key="1">
    <citation type="journal article" date="2019" name="Sci. Rep.">
        <title>Orb-weaving spider Araneus ventricosus genome elucidates the spidroin gene catalogue.</title>
        <authorList>
            <person name="Kono N."/>
            <person name="Nakamura H."/>
            <person name="Ohtoshi R."/>
            <person name="Moran D.A.P."/>
            <person name="Shinohara A."/>
            <person name="Yoshida Y."/>
            <person name="Fujiwara M."/>
            <person name="Mori M."/>
            <person name="Tomita M."/>
            <person name="Arakawa K."/>
        </authorList>
    </citation>
    <scope>NUCLEOTIDE SEQUENCE [LARGE SCALE GENOMIC DNA]</scope>
</reference>
<evidence type="ECO:0000313" key="2">
    <source>
        <dbReference type="Proteomes" id="UP000499080"/>
    </source>
</evidence>